<keyword evidence="2 4" id="KW-0028">Amino-acid biosynthesis</keyword>
<dbReference type="EC" id="1.5.1.2" evidence="2 3"/>
<comment type="catalytic activity">
    <reaction evidence="2 4">
        <text>L-proline + NADP(+) = (S)-1-pyrroline-5-carboxylate + NADPH + 2 H(+)</text>
        <dbReference type="Rhea" id="RHEA:14109"/>
        <dbReference type="ChEBI" id="CHEBI:15378"/>
        <dbReference type="ChEBI" id="CHEBI:17388"/>
        <dbReference type="ChEBI" id="CHEBI:57783"/>
        <dbReference type="ChEBI" id="CHEBI:58349"/>
        <dbReference type="ChEBI" id="CHEBI:60039"/>
        <dbReference type="EC" id="1.5.1.2"/>
    </reaction>
</comment>
<evidence type="ECO:0000313" key="8">
    <source>
        <dbReference type="Proteomes" id="UP001597221"/>
    </source>
</evidence>
<keyword evidence="8" id="KW-1185">Reference proteome</keyword>
<keyword evidence="2 4" id="KW-0560">Oxidoreductase</keyword>
<proteinExistence type="inferred from homology"/>
<evidence type="ECO:0000259" key="6">
    <source>
        <dbReference type="Pfam" id="PF14748"/>
    </source>
</evidence>
<feature type="domain" description="Pyrroline-5-carboxylate reductase dimerisation" evidence="6">
    <location>
        <begin position="163"/>
        <end position="265"/>
    </location>
</feature>
<organism evidence="7 8">
    <name type="scientific">Oceanobacillus luteolus</name>
    <dbReference type="NCBI Taxonomy" id="1274358"/>
    <lineage>
        <taxon>Bacteria</taxon>
        <taxon>Bacillati</taxon>
        <taxon>Bacillota</taxon>
        <taxon>Bacilli</taxon>
        <taxon>Bacillales</taxon>
        <taxon>Bacillaceae</taxon>
        <taxon>Oceanobacillus</taxon>
    </lineage>
</organism>
<evidence type="ECO:0000259" key="5">
    <source>
        <dbReference type="Pfam" id="PF03807"/>
    </source>
</evidence>
<dbReference type="PIRSF" id="PIRSF000193">
    <property type="entry name" value="Pyrrol-5-carb_rd"/>
    <property type="match status" value="1"/>
</dbReference>
<comment type="catalytic activity">
    <reaction evidence="2">
        <text>L-proline + NAD(+) = (S)-1-pyrroline-5-carboxylate + NADH + 2 H(+)</text>
        <dbReference type="Rhea" id="RHEA:14105"/>
        <dbReference type="ChEBI" id="CHEBI:15378"/>
        <dbReference type="ChEBI" id="CHEBI:17388"/>
        <dbReference type="ChEBI" id="CHEBI:57540"/>
        <dbReference type="ChEBI" id="CHEBI:57945"/>
        <dbReference type="ChEBI" id="CHEBI:60039"/>
        <dbReference type="EC" id="1.5.1.2"/>
    </reaction>
</comment>
<dbReference type="Proteomes" id="UP001597221">
    <property type="component" value="Unassembled WGS sequence"/>
</dbReference>
<comment type="subcellular location">
    <subcellularLocation>
        <location evidence="2">Cytoplasm</location>
    </subcellularLocation>
</comment>
<keyword evidence="2 4" id="KW-0521">NADP</keyword>
<comment type="similarity">
    <text evidence="1 2 4">Belongs to the pyrroline-5-carboxylate reductase family.</text>
</comment>
<evidence type="ECO:0000256" key="1">
    <source>
        <dbReference type="ARBA" id="ARBA00005525"/>
    </source>
</evidence>
<feature type="domain" description="Pyrroline-5-carboxylate reductase catalytic N-terminal" evidence="5">
    <location>
        <begin position="4"/>
        <end position="100"/>
    </location>
</feature>
<dbReference type="SUPFAM" id="SSF51735">
    <property type="entry name" value="NAD(P)-binding Rossmann-fold domains"/>
    <property type="match status" value="1"/>
</dbReference>
<reference evidence="8" key="1">
    <citation type="journal article" date="2019" name="Int. J. Syst. Evol. Microbiol.">
        <title>The Global Catalogue of Microorganisms (GCM) 10K type strain sequencing project: providing services to taxonomists for standard genome sequencing and annotation.</title>
        <authorList>
            <consortium name="The Broad Institute Genomics Platform"/>
            <consortium name="The Broad Institute Genome Sequencing Center for Infectious Disease"/>
            <person name="Wu L."/>
            <person name="Ma J."/>
        </authorList>
    </citation>
    <scope>NUCLEOTIDE SEQUENCE [LARGE SCALE GENOMIC DNA]</scope>
    <source>
        <strain evidence="8">CGMCC 1.12376</strain>
    </source>
</reference>
<dbReference type="InterPro" id="IPR000304">
    <property type="entry name" value="Pyrroline-COOH_reductase"/>
</dbReference>
<evidence type="ECO:0000256" key="3">
    <source>
        <dbReference type="NCBIfam" id="TIGR00112"/>
    </source>
</evidence>
<accession>A0ABW4HMK1</accession>
<dbReference type="InterPro" id="IPR053790">
    <property type="entry name" value="P5CR-like_CS"/>
</dbReference>
<name>A0ABW4HMK1_9BACI</name>
<dbReference type="PANTHER" id="PTHR11645:SF49">
    <property type="entry name" value="PYRROLINE-5-CARBOXYLATE REDUCTASE 1"/>
    <property type="match status" value="1"/>
</dbReference>
<dbReference type="InterPro" id="IPR028939">
    <property type="entry name" value="P5C_Rdtase_cat_N"/>
</dbReference>
<dbReference type="RefSeq" id="WP_251512888.1">
    <property type="nucleotide sequence ID" value="NZ_JAMBON010000008.1"/>
</dbReference>
<dbReference type="InterPro" id="IPR008927">
    <property type="entry name" value="6-PGluconate_DH-like_C_sf"/>
</dbReference>
<keyword evidence="2" id="KW-0963">Cytoplasm</keyword>
<dbReference type="InterPro" id="IPR036291">
    <property type="entry name" value="NAD(P)-bd_dom_sf"/>
</dbReference>
<keyword evidence="2 4" id="KW-0641">Proline biosynthesis</keyword>
<dbReference type="Pfam" id="PF14748">
    <property type="entry name" value="P5CR_dimer"/>
    <property type="match status" value="1"/>
</dbReference>
<dbReference type="InterPro" id="IPR029036">
    <property type="entry name" value="P5CR_dimer"/>
</dbReference>
<evidence type="ECO:0000256" key="2">
    <source>
        <dbReference type="HAMAP-Rule" id="MF_01925"/>
    </source>
</evidence>
<evidence type="ECO:0000256" key="4">
    <source>
        <dbReference type="RuleBase" id="RU003903"/>
    </source>
</evidence>
<comment type="caution">
    <text evidence="7">The sequence shown here is derived from an EMBL/GenBank/DDBJ whole genome shotgun (WGS) entry which is preliminary data.</text>
</comment>
<dbReference type="NCBIfam" id="TIGR00112">
    <property type="entry name" value="proC"/>
    <property type="match status" value="1"/>
</dbReference>
<comment type="function">
    <text evidence="2">Catalyzes the reduction of 1-pyrroline-5-carboxylate (PCA) to L-proline.</text>
</comment>
<dbReference type="Gene3D" id="3.40.50.720">
    <property type="entry name" value="NAD(P)-binding Rossmann-like Domain"/>
    <property type="match status" value="1"/>
</dbReference>
<dbReference type="PROSITE" id="PS00521">
    <property type="entry name" value="P5CR"/>
    <property type="match status" value="1"/>
</dbReference>
<comment type="pathway">
    <text evidence="2 4">Amino-acid biosynthesis; L-proline biosynthesis; L-proline from L-glutamate 5-semialdehyde: step 1/1.</text>
</comment>
<dbReference type="SUPFAM" id="SSF48179">
    <property type="entry name" value="6-phosphogluconate dehydrogenase C-terminal domain-like"/>
    <property type="match status" value="1"/>
</dbReference>
<dbReference type="Pfam" id="PF03807">
    <property type="entry name" value="F420_oxidored"/>
    <property type="match status" value="1"/>
</dbReference>
<dbReference type="PANTHER" id="PTHR11645">
    <property type="entry name" value="PYRROLINE-5-CARBOXYLATE REDUCTASE"/>
    <property type="match status" value="1"/>
</dbReference>
<dbReference type="HAMAP" id="MF_01925">
    <property type="entry name" value="P5C_reductase"/>
    <property type="match status" value="1"/>
</dbReference>
<dbReference type="Gene3D" id="1.10.3730.10">
    <property type="entry name" value="ProC C-terminal domain-like"/>
    <property type="match status" value="1"/>
</dbReference>
<protein>
    <recommendedName>
        <fullName evidence="2 3">Pyrroline-5-carboxylate reductase</fullName>
        <shortName evidence="2">P5C reductase</shortName>
        <shortName evidence="2">P5CR</shortName>
        <ecNumber evidence="2 3">1.5.1.2</ecNumber>
    </recommendedName>
    <alternativeName>
        <fullName evidence="2">PCA reductase</fullName>
    </alternativeName>
</protein>
<dbReference type="GO" id="GO:0004735">
    <property type="term" value="F:pyrroline-5-carboxylate reductase activity"/>
    <property type="evidence" value="ECO:0007669"/>
    <property type="project" value="UniProtKB-EC"/>
</dbReference>
<evidence type="ECO:0000313" key="7">
    <source>
        <dbReference type="EMBL" id="MFD1606595.1"/>
    </source>
</evidence>
<dbReference type="EMBL" id="JBHUDE010000009">
    <property type="protein sequence ID" value="MFD1606595.1"/>
    <property type="molecule type" value="Genomic_DNA"/>
</dbReference>
<gene>
    <name evidence="2 7" type="primary">proC</name>
    <name evidence="7" type="ORF">ACFSBH_02810</name>
</gene>
<sequence>MDRRILFVGCGSMAEAIIAGLLQTKTVDKSQIFVTNKQDTARLAYMKDTYGVKTSYDKEALFSRADVVVLAMKPKDLKDSLLTINPYIKENQLIISVLAGVMTETIEETLNKKVAVIRTMPNTSAQIGHSATAITGGKYVTEQQLEYAEKLFQTIGMTKIVSEDDMHTVTAVSGSGPAFIYYFVEAMKKAALEAGMDAQTADALITQTIIGAGKMLEQSGQSADTLRKNITSQGGTTEAGLQSLQANEFEKIIMACIHSARNRSLDLAKAIKV</sequence>